<dbReference type="EMBL" id="JAYWIO010000008">
    <property type="protein sequence ID" value="KAK7244633.1"/>
    <property type="molecule type" value="Genomic_DNA"/>
</dbReference>
<comment type="caution">
    <text evidence="1">The sequence shown here is derived from an EMBL/GenBank/DDBJ whole genome shotgun (WGS) entry which is preliminary data.</text>
</comment>
<evidence type="ECO:0000313" key="1">
    <source>
        <dbReference type="EMBL" id="KAK7244633.1"/>
    </source>
</evidence>
<dbReference type="PANTHER" id="PTHR36616:SF5">
    <property type="entry name" value="DIS3-EXONUCLEASE-LIKE PROTEIN"/>
    <property type="match status" value="1"/>
</dbReference>
<dbReference type="Proteomes" id="UP001372338">
    <property type="component" value="Unassembled WGS sequence"/>
</dbReference>
<keyword evidence="2" id="KW-1185">Reference proteome</keyword>
<dbReference type="PANTHER" id="PTHR36616">
    <property type="entry name" value="BNAC07G32700D PROTEIN"/>
    <property type="match status" value="1"/>
</dbReference>
<accession>A0AAN9E1A4</accession>
<gene>
    <name evidence="1" type="ORF">RIF29_39458</name>
</gene>
<name>A0AAN9E1A4_CROPI</name>
<dbReference type="AlphaFoldDB" id="A0AAN9E1A4"/>
<protein>
    <submittedName>
        <fullName evidence="1">Uncharacterized protein</fullName>
    </submittedName>
</protein>
<proteinExistence type="predicted"/>
<organism evidence="1 2">
    <name type="scientific">Crotalaria pallida</name>
    <name type="common">Smooth rattlebox</name>
    <name type="synonym">Crotalaria striata</name>
    <dbReference type="NCBI Taxonomy" id="3830"/>
    <lineage>
        <taxon>Eukaryota</taxon>
        <taxon>Viridiplantae</taxon>
        <taxon>Streptophyta</taxon>
        <taxon>Embryophyta</taxon>
        <taxon>Tracheophyta</taxon>
        <taxon>Spermatophyta</taxon>
        <taxon>Magnoliopsida</taxon>
        <taxon>eudicotyledons</taxon>
        <taxon>Gunneridae</taxon>
        <taxon>Pentapetalae</taxon>
        <taxon>rosids</taxon>
        <taxon>fabids</taxon>
        <taxon>Fabales</taxon>
        <taxon>Fabaceae</taxon>
        <taxon>Papilionoideae</taxon>
        <taxon>50 kb inversion clade</taxon>
        <taxon>genistoids sensu lato</taxon>
        <taxon>core genistoids</taxon>
        <taxon>Crotalarieae</taxon>
        <taxon>Crotalaria</taxon>
    </lineage>
</organism>
<sequence>MLQLAFAIAFSAVPLTLYIPPIRSFNHLVHTIQQFLRGSNLFSLHPYSRITPILSRIFNSIVPVTW</sequence>
<reference evidence="1 2" key="1">
    <citation type="submission" date="2024-01" db="EMBL/GenBank/DDBJ databases">
        <title>The genomes of 5 underutilized Papilionoideae crops provide insights into root nodulation and disease resistanc.</title>
        <authorList>
            <person name="Yuan L."/>
        </authorList>
    </citation>
    <scope>NUCLEOTIDE SEQUENCE [LARGE SCALE GENOMIC DNA]</scope>
    <source>
        <strain evidence="1">ZHUSHIDOU_FW_LH</strain>
        <tissue evidence="1">Leaf</tissue>
    </source>
</reference>
<evidence type="ECO:0000313" key="2">
    <source>
        <dbReference type="Proteomes" id="UP001372338"/>
    </source>
</evidence>